<keyword evidence="1" id="KW-0472">Membrane</keyword>
<dbReference type="AlphaFoldDB" id="A0AAF3JAI8"/>
<dbReference type="Proteomes" id="UP000887575">
    <property type="component" value="Unassembled WGS sequence"/>
</dbReference>
<evidence type="ECO:0000313" key="2">
    <source>
        <dbReference type="Proteomes" id="UP000887575"/>
    </source>
</evidence>
<protein>
    <submittedName>
        <fullName evidence="3">Uncharacterized protein</fullName>
    </submittedName>
</protein>
<organism evidence="2 3">
    <name type="scientific">Mesorhabditis belari</name>
    <dbReference type="NCBI Taxonomy" id="2138241"/>
    <lineage>
        <taxon>Eukaryota</taxon>
        <taxon>Metazoa</taxon>
        <taxon>Ecdysozoa</taxon>
        <taxon>Nematoda</taxon>
        <taxon>Chromadorea</taxon>
        <taxon>Rhabditida</taxon>
        <taxon>Rhabditina</taxon>
        <taxon>Rhabditomorpha</taxon>
        <taxon>Rhabditoidea</taxon>
        <taxon>Rhabditidae</taxon>
        <taxon>Mesorhabditinae</taxon>
        <taxon>Mesorhabditis</taxon>
    </lineage>
</organism>
<evidence type="ECO:0000256" key="1">
    <source>
        <dbReference type="SAM" id="Phobius"/>
    </source>
</evidence>
<keyword evidence="2" id="KW-1185">Reference proteome</keyword>
<sequence>MDYWLINRFPTTRALSFLFIFPLQILSITVCPKSDHLKLIQKEKHCPDFKDEANKSYCCPSKVSMGSYFCCTLEDIEKIEAEESSRQWRLFITNYLAVIILTSLASVCLIIIITSILCKKIKRCPLYRDQNVIANTMTTTVSMYRPVDTIPPKIYEAPPPYDLAFSDRTQNDWNCLVENEVNRDRRTPPQTQ</sequence>
<dbReference type="WBParaSite" id="MBELARI_LOCUS6606">
    <property type="protein sequence ID" value="MBELARI_LOCUS6606"/>
    <property type="gene ID" value="MBELARI_LOCUS6606"/>
</dbReference>
<evidence type="ECO:0000313" key="3">
    <source>
        <dbReference type="WBParaSite" id="MBELARI_LOCUS6606"/>
    </source>
</evidence>
<accession>A0AAF3JAI8</accession>
<name>A0AAF3JAI8_9BILA</name>
<feature type="transmembrane region" description="Helical" evidence="1">
    <location>
        <begin position="12"/>
        <end position="30"/>
    </location>
</feature>
<reference evidence="3" key="1">
    <citation type="submission" date="2024-02" db="UniProtKB">
        <authorList>
            <consortium name="WormBaseParasite"/>
        </authorList>
    </citation>
    <scope>IDENTIFICATION</scope>
</reference>
<keyword evidence="1" id="KW-1133">Transmembrane helix</keyword>
<keyword evidence="1" id="KW-0812">Transmembrane</keyword>
<proteinExistence type="predicted"/>
<feature type="transmembrane region" description="Helical" evidence="1">
    <location>
        <begin position="95"/>
        <end position="118"/>
    </location>
</feature>